<proteinExistence type="inferred from homology"/>
<organism evidence="3 4">
    <name type="scientific">Aequoribacter fuscus</name>
    <dbReference type="NCBI Taxonomy" id="2518989"/>
    <lineage>
        <taxon>Bacteria</taxon>
        <taxon>Pseudomonadati</taxon>
        <taxon>Pseudomonadota</taxon>
        <taxon>Gammaproteobacteria</taxon>
        <taxon>Cellvibrionales</taxon>
        <taxon>Halieaceae</taxon>
        <taxon>Aequoribacter</taxon>
    </lineage>
</organism>
<dbReference type="AlphaFoldDB" id="F3L5X3"/>
<dbReference type="InterPro" id="IPR051803">
    <property type="entry name" value="TA_system_RelE-like_toxin"/>
</dbReference>
<dbReference type="Gene3D" id="3.30.2310.20">
    <property type="entry name" value="RelE-like"/>
    <property type="match status" value="1"/>
</dbReference>
<evidence type="ECO:0000313" key="3">
    <source>
        <dbReference type="EMBL" id="EGG28276.1"/>
    </source>
</evidence>
<comment type="similarity">
    <text evidence="1">Belongs to the RelE toxin family.</text>
</comment>
<evidence type="ECO:0000313" key="4">
    <source>
        <dbReference type="Proteomes" id="UP000005615"/>
    </source>
</evidence>
<dbReference type="Proteomes" id="UP000005615">
    <property type="component" value="Unassembled WGS sequence"/>
</dbReference>
<dbReference type="EMBL" id="AEIG01000139">
    <property type="protein sequence ID" value="EGG28276.1"/>
    <property type="molecule type" value="Genomic_DNA"/>
</dbReference>
<sequence length="94" mass="10799">MRIEWSRFALEDRDLIFDYVANESPQAAIAIDLEIEQQISLLATFPDSGRIGRVPETRELIINKTSYIAVYKSTEHTVVVLRILHSAQIWPDDV</sequence>
<dbReference type="InterPro" id="IPR007712">
    <property type="entry name" value="RelE/ParE_toxin"/>
</dbReference>
<evidence type="ECO:0000256" key="2">
    <source>
        <dbReference type="ARBA" id="ARBA00022649"/>
    </source>
</evidence>
<name>F3L5X3_9GAMM</name>
<dbReference type="OrthoDB" id="9798046at2"/>
<keyword evidence="2" id="KW-1277">Toxin-antitoxin system</keyword>
<protein>
    <submittedName>
        <fullName evidence="3">YafQ toxin protein</fullName>
    </submittedName>
</protein>
<reference evidence="3 4" key="1">
    <citation type="journal article" date="2011" name="J. Bacteriol.">
        <title>Genome sequence of strain IMCC3088, a proteorhodopsin-containing marine bacterium belonging to the OM60/NOR5 clade.</title>
        <authorList>
            <person name="Jang Y."/>
            <person name="Oh H.M."/>
            <person name="Kang I."/>
            <person name="Lee K."/>
            <person name="Yang S.J."/>
            <person name="Cho J.C."/>
        </authorList>
    </citation>
    <scope>NUCLEOTIDE SEQUENCE [LARGE SCALE GENOMIC DNA]</scope>
    <source>
        <strain evidence="3 4">IMCC3088</strain>
    </source>
</reference>
<dbReference type="eggNOG" id="COG3668">
    <property type="taxonomic scope" value="Bacteria"/>
</dbReference>
<keyword evidence="4" id="KW-1185">Reference proteome</keyword>
<accession>F3L5X3</accession>
<dbReference type="PANTHER" id="PTHR33755">
    <property type="entry name" value="TOXIN PARE1-RELATED"/>
    <property type="match status" value="1"/>
</dbReference>
<comment type="caution">
    <text evidence="3">The sequence shown here is derived from an EMBL/GenBank/DDBJ whole genome shotgun (WGS) entry which is preliminary data.</text>
</comment>
<gene>
    <name evidence="3" type="ORF">IMCC3088_522</name>
</gene>
<dbReference type="Pfam" id="PF05016">
    <property type="entry name" value="ParE_toxin"/>
    <property type="match status" value="1"/>
</dbReference>
<evidence type="ECO:0000256" key="1">
    <source>
        <dbReference type="ARBA" id="ARBA00006226"/>
    </source>
</evidence>
<dbReference type="STRING" id="2518989.IMCC3088_522"/>
<dbReference type="NCBIfam" id="TIGR02385">
    <property type="entry name" value="RelE_StbE"/>
    <property type="match status" value="1"/>
</dbReference>
<dbReference type="PANTHER" id="PTHR33755:SF6">
    <property type="entry name" value="PLASMID STABILIZATION SYSTEM PROTEIN"/>
    <property type="match status" value="1"/>
</dbReference>
<dbReference type="RefSeq" id="WP_009577277.1">
    <property type="nucleotide sequence ID" value="NZ_AEIG01000139.1"/>
</dbReference>
<dbReference type="InterPro" id="IPR035093">
    <property type="entry name" value="RelE/ParE_toxin_dom_sf"/>
</dbReference>